<evidence type="ECO:0008006" key="4">
    <source>
        <dbReference type="Google" id="ProtNLM"/>
    </source>
</evidence>
<name>A0A4U5JP68_9GAMM</name>
<dbReference type="NCBIfam" id="TIGR03696">
    <property type="entry name" value="Rhs_assc_core"/>
    <property type="match status" value="1"/>
</dbReference>
<proteinExistence type="predicted"/>
<dbReference type="Proteomes" id="UP000308707">
    <property type="component" value="Unassembled WGS sequence"/>
</dbReference>
<dbReference type="OrthoDB" id="6904246at2"/>
<sequence length="1644" mass="182024">MPDMNKRPLLVAGGYRGDQIMLHSRTMRCAALLAAGLTASTLASAYVEPEQLYKTGLTKAQTIDPVGSFGEQVSLRAGTLSFRNVDIELPGTGPTIRIVRSAQLEDGYGTRTSSGNAVSGWEFDIPRLKTITADPLPAIRVKPLSAGSPIGWQVPGTDKNARCTNFAPPPHVEYPGTTVQFLWYEWWFGYQLVDDNGNEQAVFPRTTGMPAQAQHKIGTAENWVIDCLPTTANGEPGEAFLAISPDGTKYWLNHLTYAGYEDLIQVFENQPPKGYDLNYSLPRRSASMLVTRIEDRFGNWVNYSYNGSKLAAITASDGRSVTFAWQGNSATVTVGTSPNTQVWTYGPSGSYSMQVTQPDGSYWGYSGDFWLPATSPYEFAGCSQGTVYPVSGSRDVSVRAPSGATAAFHLDRRFFGRSYTFKTCGKTPTIYDGDPGFSRIPKLWIGYALTTKTVSGPGLPTQTWNYAYSPHNASWQNDCPTPTSCASTVWTQVTEPGGERTVSVFSNRWDQTENKLVREETYATNNALLRAVDYTYATTPSNAANPYPWPLKIGTFSDPTGNDEVNLRWTPVKRKTITQQGVSFVWEANTYDNWAKPLSVSRSSSLGYSRTDTTSYLDDTTLWVLGQATSSTNSNTGLVESQTDYWPATALPQRTWAFGKAQQYLVYNADGTLASVTDGNNHTTTLSNWKRGIPQTITFADNSAKWAQVNDLGQIDWVQDESNAKTCYGYDAMGRVNRITYPSEVQAWECNQDNWLQTTISFAPSASPVYGLAANHWRRYESTGNARKVTFYDALWRPVVQETYDIGNTWNTITQTVTRYDSSGRVTYASYPQRNSDPAVYNTWANPSVAPNALGTWTTYDALGRPTQMQQNSEHGLLTTTQEYLSGFATRITDARGQPTTTYYMAYDQPSTDWPTGIALAEGALTHIYRDVFGKPEALVRHNLDNSQWSARYYAYDAHQRLCKQSEVETSTTAFGYDDAGNLTWSATALPWSPYSPCEYTPTHSEVATRRVDRLYDARNRLTDISFRDGNGNQHWTYTPDGLPDQVTTWNDGGVNTVTNSYQYNKRRLLVGEQTGQPGWYNWSLGYAYDIYGNLATQTYPTGLAVSYTLNALGQATQVSSGAQIYASGISYYPNGGIQQFTYGNGLTHTLTQNARQLPQVSTDTGGVLSHQYSYDYNGNVTQIEDLNRGSHYSRWMTYDGLNRLKSAGSCSFNTTTCWFYYDYDTLDNLTRVQGADGSDRYYCYDARQQLTNIKSGPCTSGASVVGLGYDDRGNLNNKNGQAYAFDFGNRLRQVVGKEDYRYDAQGRRVLAWHPTDSSVTLSQYSQAGQLFYDENTQSGLRNEYIYLAGSLLAKHEIVWATGVVAVKYQHTDALGTPVAETNAAGAVIQRSEYDPYGRLNNRPLTNGPGYTGHYQDAATGLTYMQQRYYDPTIGRFLSMDPVTADANTGGNFNRYWYANNNPYRFIDPDGRDPQAMAYWQAWDKIKAFFNSPAGTEMVYNAGILMNAYSVTRNPRTAAMEMEVAGVAMQNARQMQAARVQANGARGRASEARVLSEMGLTKNTTKVSTAEGNAIPDGLTSTLSVEVKDAAKVSLTRQARIETQAAKEAGQTSVLVTGAKTCVSGNCEKAYDQIIRRTDLGPQN</sequence>
<protein>
    <recommendedName>
        <fullName evidence="4">RHS repeat protein</fullName>
    </recommendedName>
</protein>
<organism evidence="2 3">
    <name type="scientific">Luteimonas gilva</name>
    <dbReference type="NCBI Taxonomy" id="2572684"/>
    <lineage>
        <taxon>Bacteria</taxon>
        <taxon>Pseudomonadati</taxon>
        <taxon>Pseudomonadota</taxon>
        <taxon>Gammaproteobacteria</taxon>
        <taxon>Lysobacterales</taxon>
        <taxon>Lysobacteraceae</taxon>
        <taxon>Luteimonas</taxon>
    </lineage>
</organism>
<dbReference type="PANTHER" id="PTHR32305:SF15">
    <property type="entry name" value="PROTEIN RHSA-RELATED"/>
    <property type="match status" value="1"/>
</dbReference>
<comment type="caution">
    <text evidence="2">The sequence shown here is derived from an EMBL/GenBank/DDBJ whole genome shotgun (WGS) entry which is preliminary data.</text>
</comment>
<dbReference type="EMBL" id="SZUA01000002">
    <property type="protein sequence ID" value="TKR30351.1"/>
    <property type="molecule type" value="Genomic_DNA"/>
</dbReference>
<dbReference type="InterPro" id="IPR050708">
    <property type="entry name" value="T6SS_VgrG/RHS"/>
</dbReference>
<dbReference type="InterPro" id="IPR022385">
    <property type="entry name" value="Rhs_assc_core"/>
</dbReference>
<feature type="chain" id="PRO_5020581336" description="RHS repeat protein" evidence="1">
    <location>
        <begin position="46"/>
        <end position="1644"/>
    </location>
</feature>
<accession>A0A4U5JP68</accession>
<reference evidence="2 3" key="1">
    <citation type="submission" date="2019-04" db="EMBL/GenBank/DDBJ databases">
        <title>Reference strain of H23.</title>
        <authorList>
            <person name="Luo X."/>
        </authorList>
    </citation>
    <scope>NUCLEOTIDE SEQUENCE [LARGE SCALE GENOMIC DNA]</scope>
    <source>
        <strain evidence="2 3">H23</strain>
    </source>
</reference>
<keyword evidence="3" id="KW-1185">Reference proteome</keyword>
<evidence type="ECO:0000256" key="1">
    <source>
        <dbReference type="SAM" id="SignalP"/>
    </source>
</evidence>
<evidence type="ECO:0000313" key="3">
    <source>
        <dbReference type="Proteomes" id="UP000308707"/>
    </source>
</evidence>
<dbReference type="PANTHER" id="PTHR32305">
    <property type="match status" value="1"/>
</dbReference>
<dbReference type="Gene3D" id="2.180.10.10">
    <property type="entry name" value="RHS repeat-associated core"/>
    <property type="match status" value="2"/>
</dbReference>
<gene>
    <name evidence="2" type="ORF">FCE95_09460</name>
</gene>
<feature type="signal peptide" evidence="1">
    <location>
        <begin position="1"/>
        <end position="45"/>
    </location>
</feature>
<evidence type="ECO:0000313" key="2">
    <source>
        <dbReference type="EMBL" id="TKR30351.1"/>
    </source>
</evidence>
<keyword evidence="1" id="KW-0732">Signal</keyword>